<comment type="subcellular location">
    <subcellularLocation>
        <location evidence="1">Membrane</location>
    </subcellularLocation>
</comment>
<reference evidence="9 10" key="1">
    <citation type="journal article" date="2015" name="Genome Biol. Evol.">
        <title>Phylogenomic analyses indicate that early fungi evolved digesting cell walls of algal ancestors of land plants.</title>
        <authorList>
            <person name="Chang Y."/>
            <person name="Wang S."/>
            <person name="Sekimoto S."/>
            <person name="Aerts A.L."/>
            <person name="Choi C."/>
            <person name="Clum A."/>
            <person name="LaButti K.M."/>
            <person name="Lindquist E.A."/>
            <person name="Yee Ngan C."/>
            <person name="Ohm R.A."/>
            <person name="Salamov A.A."/>
            <person name="Grigoriev I.V."/>
            <person name="Spatafora J.W."/>
            <person name="Berbee M.L."/>
        </authorList>
    </citation>
    <scope>NUCLEOTIDE SEQUENCE [LARGE SCALE GENOMIC DNA]</scope>
    <source>
        <strain evidence="9 10">NRRL 28638</strain>
    </source>
</reference>
<dbReference type="EMBL" id="KQ964443">
    <property type="protein sequence ID" value="KXN73013.1"/>
    <property type="molecule type" value="Genomic_DNA"/>
</dbReference>
<comment type="similarity">
    <text evidence="2">Belongs to the ATPase delta chain family.</text>
</comment>
<dbReference type="InterPro" id="IPR020781">
    <property type="entry name" value="ATPase_OSCP/d_CS"/>
</dbReference>
<evidence type="ECO:0000256" key="1">
    <source>
        <dbReference type="ARBA" id="ARBA00004370"/>
    </source>
</evidence>
<dbReference type="AlphaFoldDB" id="A0A137PDE5"/>
<dbReference type="OrthoDB" id="1262810at2759"/>
<evidence type="ECO:0000313" key="10">
    <source>
        <dbReference type="Proteomes" id="UP000070444"/>
    </source>
</evidence>
<evidence type="ECO:0000256" key="7">
    <source>
        <dbReference type="ARBA" id="ARBA00023136"/>
    </source>
</evidence>
<evidence type="ECO:0000313" key="9">
    <source>
        <dbReference type="EMBL" id="KXN73013.1"/>
    </source>
</evidence>
<dbReference type="Gene3D" id="1.10.520.20">
    <property type="entry name" value="N-terminal domain of the delta subunit of the F1F0-ATP synthase"/>
    <property type="match status" value="1"/>
</dbReference>
<dbReference type="SUPFAM" id="SSF47928">
    <property type="entry name" value="N-terminal domain of the delta subunit of the F1F0-ATP synthase"/>
    <property type="match status" value="1"/>
</dbReference>
<dbReference type="GO" id="GO:0046933">
    <property type="term" value="F:proton-transporting ATP synthase activity, rotational mechanism"/>
    <property type="evidence" value="ECO:0007669"/>
    <property type="project" value="EnsemblFungi"/>
</dbReference>
<proteinExistence type="inferred from homology"/>
<evidence type="ECO:0000256" key="8">
    <source>
        <dbReference type="ARBA" id="ARBA00023310"/>
    </source>
</evidence>
<dbReference type="STRING" id="796925.A0A137PDE5"/>
<gene>
    <name evidence="9" type="ORF">CONCODRAFT_81294</name>
</gene>
<dbReference type="PANTHER" id="PTHR11910">
    <property type="entry name" value="ATP SYNTHASE DELTA CHAIN"/>
    <property type="match status" value="1"/>
</dbReference>
<keyword evidence="10" id="KW-1185">Reference proteome</keyword>
<dbReference type="NCBIfam" id="TIGR01145">
    <property type="entry name" value="ATP_synt_delta"/>
    <property type="match status" value="1"/>
</dbReference>
<dbReference type="GO" id="GO:0045259">
    <property type="term" value="C:proton-transporting ATP synthase complex"/>
    <property type="evidence" value="ECO:0007669"/>
    <property type="project" value="EnsemblFungi"/>
</dbReference>
<keyword evidence="6" id="KW-0406">Ion transport</keyword>
<keyword evidence="8" id="KW-0066">ATP synthesis</keyword>
<dbReference type="Pfam" id="PF00213">
    <property type="entry name" value="OSCP"/>
    <property type="match status" value="1"/>
</dbReference>
<dbReference type="Proteomes" id="UP000070444">
    <property type="component" value="Unassembled WGS sequence"/>
</dbReference>
<dbReference type="GO" id="GO:0005743">
    <property type="term" value="C:mitochondrial inner membrane"/>
    <property type="evidence" value="ECO:0007669"/>
    <property type="project" value="EnsemblFungi"/>
</dbReference>
<evidence type="ECO:0000256" key="6">
    <source>
        <dbReference type="ARBA" id="ARBA00023065"/>
    </source>
</evidence>
<organism evidence="9 10">
    <name type="scientific">Conidiobolus coronatus (strain ATCC 28846 / CBS 209.66 / NRRL 28638)</name>
    <name type="common">Delacroixia coronata</name>
    <dbReference type="NCBI Taxonomy" id="796925"/>
    <lineage>
        <taxon>Eukaryota</taxon>
        <taxon>Fungi</taxon>
        <taxon>Fungi incertae sedis</taxon>
        <taxon>Zoopagomycota</taxon>
        <taxon>Entomophthoromycotina</taxon>
        <taxon>Entomophthoromycetes</taxon>
        <taxon>Entomophthorales</taxon>
        <taxon>Ancylistaceae</taxon>
        <taxon>Conidiobolus</taxon>
    </lineage>
</organism>
<dbReference type="PRINTS" id="PR00125">
    <property type="entry name" value="ATPASEDELTA"/>
</dbReference>
<evidence type="ECO:0000256" key="4">
    <source>
        <dbReference type="ARBA" id="ARBA00022448"/>
    </source>
</evidence>
<evidence type="ECO:0000256" key="5">
    <source>
        <dbReference type="ARBA" id="ARBA00022781"/>
    </source>
</evidence>
<protein>
    <recommendedName>
        <fullName evidence="3">ATP synthase subunit 5, mitochondrial</fullName>
    </recommendedName>
</protein>
<dbReference type="OMA" id="MVDNIQD"/>
<evidence type="ECO:0000256" key="2">
    <source>
        <dbReference type="ARBA" id="ARBA00007046"/>
    </source>
</evidence>
<dbReference type="HAMAP" id="MF_01416">
    <property type="entry name" value="ATP_synth_delta_bact"/>
    <property type="match status" value="1"/>
</dbReference>
<evidence type="ECO:0000256" key="3">
    <source>
        <dbReference type="ARBA" id="ARBA00014723"/>
    </source>
</evidence>
<dbReference type="InterPro" id="IPR000711">
    <property type="entry name" value="ATPase_OSCP/dsu"/>
</dbReference>
<keyword evidence="4" id="KW-0813">Transport</keyword>
<sequence length="214" mass="23101">MSSITRTLAQSAPKLARSYATATQSVQVPLTLHGIHGRYATALYTAAVKKNALDQVEGDFKKFTETLTKDPKVVALLENPTLKKEARAAVVEAVFQKAKLNPLTTNLFAVLSENRRLDQATKIVESYQALMSAHRGEVVVNVTSAKTLESDLLTQLKNNLSKSSLAKDAKSVVIKNSVNPSILGGLIIEVGDKTIDLSVASKVMKLNKLLTDAI</sequence>
<accession>A0A137PDE5</accession>
<dbReference type="InterPro" id="IPR026015">
    <property type="entry name" value="ATP_synth_OSCP/delta_N_sf"/>
</dbReference>
<keyword evidence="7" id="KW-0472">Membrane</keyword>
<name>A0A137PDE5_CONC2</name>
<dbReference type="PROSITE" id="PS00389">
    <property type="entry name" value="ATPASE_DELTA"/>
    <property type="match status" value="1"/>
</dbReference>
<keyword evidence="5" id="KW-0375">Hydrogen ion transport</keyword>